<dbReference type="PROSITE" id="PS50067">
    <property type="entry name" value="KINESIN_MOTOR_2"/>
    <property type="match status" value="1"/>
</dbReference>
<dbReference type="SUPFAM" id="SSF52540">
    <property type="entry name" value="P-loop containing nucleoside triphosphate hydrolases"/>
    <property type="match status" value="1"/>
</dbReference>
<dbReference type="GO" id="GO:0051231">
    <property type="term" value="P:spindle elongation"/>
    <property type="evidence" value="ECO:0007669"/>
    <property type="project" value="TreeGrafter"/>
</dbReference>
<organism evidence="8 9">
    <name type="scientific">Aureobasidium mustum</name>
    <dbReference type="NCBI Taxonomy" id="2773714"/>
    <lineage>
        <taxon>Eukaryota</taxon>
        <taxon>Fungi</taxon>
        <taxon>Dikarya</taxon>
        <taxon>Ascomycota</taxon>
        <taxon>Pezizomycotina</taxon>
        <taxon>Dothideomycetes</taxon>
        <taxon>Dothideomycetidae</taxon>
        <taxon>Dothideales</taxon>
        <taxon>Saccotheciaceae</taxon>
        <taxon>Aureobasidium</taxon>
    </lineage>
</organism>
<dbReference type="GO" id="GO:0005524">
    <property type="term" value="F:ATP binding"/>
    <property type="evidence" value="ECO:0007669"/>
    <property type="project" value="UniProtKB-UniRule"/>
</dbReference>
<keyword evidence="4 6" id="KW-0067">ATP-binding</keyword>
<sequence>MDQFYLKNAALYQTYVDKVDPTKPQAHFMNLPPQPAKNAADNSNPNMTISVRIRPMLEDDVTSGFPCAVYPRPHDPTTKHQTIDLHDLYNHPRRPRPILKSSTHKLQNVFEAGASTAQVYDEVVRDLVMSAADGKLGTLFAYGQTSSGKTFTVTELQKLAVADLLDRHAELHVTVVELAGNVAFDLLNQRERIAVREDASGTTQLVGAIEHQITDKDQGIELLEKAMSFRRAAPTLKNPASSRSHCICRIKVTQPDSPAQGFLYMVDLAGSEIARDVTEHGPELMRETRENNVSLSVLKDCIRQRALAATSKKKVHVPVRGSTLTKILKHVFDPEGSEECKTVVVACLNPSLADVASSKNTLRYVELLGKID</sequence>
<evidence type="ECO:0000313" key="9">
    <source>
        <dbReference type="Proteomes" id="UP000714618"/>
    </source>
</evidence>
<evidence type="ECO:0000259" key="7">
    <source>
        <dbReference type="PROSITE" id="PS50067"/>
    </source>
</evidence>
<dbReference type="GO" id="GO:0005875">
    <property type="term" value="C:microtubule associated complex"/>
    <property type="evidence" value="ECO:0007669"/>
    <property type="project" value="TreeGrafter"/>
</dbReference>
<keyword evidence="6" id="KW-0505">Motor protein</keyword>
<dbReference type="Gene3D" id="3.40.850.10">
    <property type="entry name" value="Kinesin motor domain"/>
    <property type="match status" value="1"/>
</dbReference>
<comment type="caution">
    <text evidence="8">The sequence shown here is derived from an EMBL/GenBank/DDBJ whole genome shotgun (WGS) entry which is preliminary data.</text>
</comment>
<dbReference type="GO" id="GO:0003777">
    <property type="term" value="F:microtubule motor activity"/>
    <property type="evidence" value="ECO:0007669"/>
    <property type="project" value="InterPro"/>
</dbReference>
<gene>
    <name evidence="8" type="ORF">AWRI4233_LOCUS7407</name>
</gene>
<feature type="binding site" evidence="6">
    <location>
        <begin position="143"/>
        <end position="150"/>
    </location>
    <ligand>
        <name>ATP</name>
        <dbReference type="ChEBI" id="CHEBI:30616"/>
    </ligand>
</feature>
<feature type="domain" description="Kinesin motor" evidence="7">
    <location>
        <begin position="46"/>
        <end position="371"/>
    </location>
</feature>
<dbReference type="GO" id="GO:0005737">
    <property type="term" value="C:cytoplasm"/>
    <property type="evidence" value="ECO:0007669"/>
    <property type="project" value="UniProtKB-SubCell"/>
</dbReference>
<dbReference type="InterPro" id="IPR027640">
    <property type="entry name" value="Kinesin-like_fam"/>
</dbReference>
<comment type="subcellular location">
    <subcellularLocation>
        <location evidence="1">Cytoplasm</location>
    </subcellularLocation>
</comment>
<keyword evidence="9" id="KW-1185">Reference proteome</keyword>
<name>A0A9N8K6D1_9PEZI</name>
<dbReference type="GO" id="GO:0007052">
    <property type="term" value="P:mitotic spindle organization"/>
    <property type="evidence" value="ECO:0007669"/>
    <property type="project" value="TreeGrafter"/>
</dbReference>
<evidence type="ECO:0000256" key="5">
    <source>
        <dbReference type="ARBA" id="ARBA00023054"/>
    </source>
</evidence>
<keyword evidence="2" id="KW-0963">Cytoplasm</keyword>
<comment type="similarity">
    <text evidence="6">Belongs to the TRAFAC class myosin-kinesin ATPase superfamily. Kinesin family.</text>
</comment>
<dbReference type="PRINTS" id="PR00380">
    <property type="entry name" value="KINESINHEAVY"/>
</dbReference>
<keyword evidence="3 6" id="KW-0547">Nucleotide-binding</keyword>
<evidence type="ECO:0000256" key="4">
    <source>
        <dbReference type="ARBA" id="ARBA00022840"/>
    </source>
</evidence>
<dbReference type="InterPro" id="IPR027417">
    <property type="entry name" value="P-loop_NTPase"/>
</dbReference>
<dbReference type="GO" id="GO:0007018">
    <property type="term" value="P:microtubule-based movement"/>
    <property type="evidence" value="ECO:0007669"/>
    <property type="project" value="InterPro"/>
</dbReference>
<accession>A0A9N8K6D1</accession>
<dbReference type="Proteomes" id="UP000714618">
    <property type="component" value="Unassembled WGS sequence"/>
</dbReference>
<protein>
    <recommendedName>
        <fullName evidence="7">Kinesin motor domain-containing protein</fullName>
    </recommendedName>
</protein>
<dbReference type="Pfam" id="PF00225">
    <property type="entry name" value="Kinesin"/>
    <property type="match status" value="1"/>
</dbReference>
<evidence type="ECO:0000256" key="1">
    <source>
        <dbReference type="ARBA" id="ARBA00004496"/>
    </source>
</evidence>
<evidence type="ECO:0000256" key="6">
    <source>
        <dbReference type="PROSITE-ProRule" id="PRU00283"/>
    </source>
</evidence>
<dbReference type="PANTHER" id="PTHR47969">
    <property type="entry name" value="CHROMOSOME-ASSOCIATED KINESIN KIF4A-RELATED"/>
    <property type="match status" value="1"/>
</dbReference>
<proteinExistence type="inferred from homology"/>
<dbReference type="PANTHER" id="PTHR47969:SF15">
    <property type="entry name" value="CHROMOSOME-ASSOCIATED KINESIN KIF4A-RELATED"/>
    <property type="match status" value="1"/>
</dbReference>
<evidence type="ECO:0000313" key="8">
    <source>
        <dbReference type="EMBL" id="CAD0098583.1"/>
    </source>
</evidence>
<evidence type="ECO:0000256" key="2">
    <source>
        <dbReference type="ARBA" id="ARBA00022490"/>
    </source>
</evidence>
<evidence type="ECO:0000256" key="3">
    <source>
        <dbReference type="ARBA" id="ARBA00022741"/>
    </source>
</evidence>
<reference evidence="8" key="1">
    <citation type="submission" date="2020-06" db="EMBL/GenBank/DDBJ databases">
        <authorList>
            <person name="Onetto C."/>
        </authorList>
    </citation>
    <scope>NUCLEOTIDE SEQUENCE</scope>
</reference>
<dbReference type="EMBL" id="CAIJEO010000009">
    <property type="protein sequence ID" value="CAD0098583.1"/>
    <property type="molecule type" value="Genomic_DNA"/>
</dbReference>
<dbReference type="GO" id="GO:0008017">
    <property type="term" value="F:microtubule binding"/>
    <property type="evidence" value="ECO:0007669"/>
    <property type="project" value="InterPro"/>
</dbReference>
<dbReference type="AlphaFoldDB" id="A0A9N8K6D1"/>
<dbReference type="InterPro" id="IPR001752">
    <property type="entry name" value="Kinesin_motor_dom"/>
</dbReference>
<dbReference type="InterPro" id="IPR036961">
    <property type="entry name" value="Kinesin_motor_dom_sf"/>
</dbReference>
<keyword evidence="5" id="KW-0175">Coiled coil</keyword>
<dbReference type="SMART" id="SM00129">
    <property type="entry name" value="KISc"/>
    <property type="match status" value="1"/>
</dbReference>
<dbReference type="OrthoDB" id="3176171at2759"/>